<dbReference type="InterPro" id="IPR026374">
    <property type="entry name" value="Cyano_PEP"/>
</dbReference>
<comment type="caution">
    <text evidence="2">The sequence shown here is derived from an EMBL/GenBank/DDBJ whole genome shotgun (WGS) entry which is preliminary data.</text>
</comment>
<keyword evidence="1" id="KW-0732">Signal</keyword>
<evidence type="ECO:0000313" key="3">
    <source>
        <dbReference type="Proteomes" id="UP000658514"/>
    </source>
</evidence>
<organism evidence="2 3">
    <name type="scientific">Calothrix parietina FACHB-288</name>
    <dbReference type="NCBI Taxonomy" id="2692896"/>
    <lineage>
        <taxon>Bacteria</taxon>
        <taxon>Bacillati</taxon>
        <taxon>Cyanobacteriota</taxon>
        <taxon>Cyanophyceae</taxon>
        <taxon>Nostocales</taxon>
        <taxon>Calotrichaceae</taxon>
        <taxon>Calothrix</taxon>
    </lineage>
</organism>
<dbReference type="NCBIfam" id="TIGR02595">
    <property type="entry name" value="PEP_CTERM"/>
    <property type="match status" value="1"/>
</dbReference>
<reference evidence="2 3" key="1">
    <citation type="journal article" date="2020" name="ISME J.">
        <title>Comparative genomics reveals insights into cyanobacterial evolution and habitat adaptation.</title>
        <authorList>
            <person name="Chen M.Y."/>
            <person name="Teng W.K."/>
            <person name="Zhao L."/>
            <person name="Hu C.X."/>
            <person name="Zhou Y.K."/>
            <person name="Han B.P."/>
            <person name="Song L.R."/>
            <person name="Shu W.S."/>
        </authorList>
    </citation>
    <scope>NUCLEOTIDE SEQUENCE [LARGE SCALE GENOMIC DNA]</scope>
    <source>
        <strain evidence="2 3">FACHB-288</strain>
    </source>
</reference>
<dbReference type="RefSeq" id="WP_190545709.1">
    <property type="nucleotide sequence ID" value="NZ_CAWPNO010000071.1"/>
</dbReference>
<accession>A0ABR8ADU4</accession>
<dbReference type="EMBL" id="JACJQH010000038">
    <property type="protein sequence ID" value="MBD2198200.1"/>
    <property type="molecule type" value="Genomic_DNA"/>
</dbReference>
<dbReference type="Proteomes" id="UP000658514">
    <property type="component" value="Unassembled WGS sequence"/>
</dbReference>
<feature type="signal peptide" evidence="1">
    <location>
        <begin position="1"/>
        <end position="31"/>
    </location>
</feature>
<sequence length="247" mass="25661">MKITLSTFIASSALSASMAVAAMATSAPAQAFQITIEPKFGSTEKTGASALLDFNFSQFADNQVKLNLDITNTTDGTKGDFKATEATLVGLAFDADNFDPGAPVGFNSYNPGTSGFTKLWVKGIDTPSLPPYGDFDVAISPPRNTFAGGNPQDGLTAGQFTTVSFLFDTSLSADELSDALENGFLNQAFRIAGRFQQVNAGGGSDKVLGGIVKGGEPVPEPTTIAASLLALGGLGLFKKKFQHKQAV</sequence>
<protein>
    <submittedName>
        <fullName evidence="2">Cistern family PEP-CTERM protein</fullName>
    </submittedName>
</protein>
<proteinExistence type="predicted"/>
<keyword evidence="3" id="KW-1185">Reference proteome</keyword>
<name>A0ABR8ADU4_9CYAN</name>
<evidence type="ECO:0000256" key="1">
    <source>
        <dbReference type="SAM" id="SignalP"/>
    </source>
</evidence>
<dbReference type="InterPro" id="IPR013424">
    <property type="entry name" value="Ice-binding_C"/>
</dbReference>
<feature type="chain" id="PRO_5045046704" evidence="1">
    <location>
        <begin position="32"/>
        <end position="247"/>
    </location>
</feature>
<evidence type="ECO:0000313" key="2">
    <source>
        <dbReference type="EMBL" id="MBD2198200.1"/>
    </source>
</evidence>
<dbReference type="NCBIfam" id="TIGR04155">
    <property type="entry name" value="cyano_PEP"/>
    <property type="match status" value="1"/>
</dbReference>
<dbReference type="NCBIfam" id="NF033947">
    <property type="entry name" value="PEP-cistern"/>
    <property type="match status" value="1"/>
</dbReference>
<gene>
    <name evidence="2" type="ORF">H6G24_22285</name>
</gene>